<evidence type="ECO:0000256" key="1">
    <source>
        <dbReference type="SAM" id="MobiDB-lite"/>
    </source>
</evidence>
<dbReference type="KEGG" id="stac:ABII15_27025"/>
<sequence length="63" mass="7131">MFEYEMHRIRSAELIRQADEHRLARAALAGRKARKAERSSTATDAEGPVTTGGQRRTRYARTA</sequence>
<name>A0AAU8IY57_9ACTN</name>
<gene>
    <name evidence="2" type="ORF">ABII15_27025</name>
</gene>
<accession>A0AAU8IY57</accession>
<feature type="region of interest" description="Disordered" evidence="1">
    <location>
        <begin position="29"/>
        <end position="63"/>
    </location>
</feature>
<reference evidence="2" key="1">
    <citation type="submission" date="2024-06" db="EMBL/GenBank/DDBJ databases">
        <title>Streptomyces sp. strain HUAS MG91 genome sequences.</title>
        <authorList>
            <person name="Mo P."/>
        </authorList>
    </citation>
    <scope>NUCLEOTIDE SEQUENCE</scope>
    <source>
        <strain evidence="2">HUAS MG91</strain>
    </source>
</reference>
<dbReference type="AlphaFoldDB" id="A0AAU8IY57"/>
<evidence type="ECO:0000313" key="2">
    <source>
        <dbReference type="EMBL" id="XCJ73390.1"/>
    </source>
</evidence>
<dbReference type="EMBL" id="CP159534">
    <property type="protein sequence ID" value="XCJ73390.1"/>
    <property type="molecule type" value="Genomic_DNA"/>
</dbReference>
<protein>
    <submittedName>
        <fullName evidence="2">Uncharacterized protein</fullName>
    </submittedName>
</protein>
<proteinExistence type="predicted"/>
<dbReference type="RefSeq" id="WP_353944874.1">
    <property type="nucleotide sequence ID" value="NZ_CP159534.1"/>
</dbReference>
<organism evidence="2">
    <name type="scientific">Streptomyces tabacisoli</name>
    <dbReference type="NCBI Taxonomy" id="3156398"/>
    <lineage>
        <taxon>Bacteria</taxon>
        <taxon>Bacillati</taxon>
        <taxon>Actinomycetota</taxon>
        <taxon>Actinomycetes</taxon>
        <taxon>Kitasatosporales</taxon>
        <taxon>Streptomycetaceae</taxon>
        <taxon>Streptomyces</taxon>
    </lineage>
</organism>